<evidence type="ECO:0000313" key="1">
    <source>
        <dbReference type="EMBL" id="CAI5733729.1"/>
    </source>
</evidence>
<dbReference type="AlphaFoldDB" id="A0AAV0UDJ7"/>
<reference evidence="1" key="1">
    <citation type="submission" date="2022-12" db="EMBL/GenBank/DDBJ databases">
        <authorList>
            <person name="Webb A."/>
        </authorList>
    </citation>
    <scope>NUCLEOTIDE SEQUENCE</scope>
    <source>
        <strain evidence="1">Pd1</strain>
    </source>
</reference>
<proteinExistence type="predicted"/>
<name>A0AAV0UDJ7_9STRA</name>
<dbReference type="EMBL" id="CANTFM010001016">
    <property type="protein sequence ID" value="CAI5733729.1"/>
    <property type="molecule type" value="Genomic_DNA"/>
</dbReference>
<accession>A0AAV0UDJ7</accession>
<sequence>MKSEVCRIKSVSMDENDKTATVRRRVSFFGSVLVRTIPTVPENQVPELFYRKKDVEKFSEQTSSLRSRTEDAMLLVIRKPWC</sequence>
<keyword evidence="2" id="KW-1185">Reference proteome</keyword>
<gene>
    <name evidence="1" type="ORF">PDE001_LOCUS5494</name>
</gene>
<comment type="caution">
    <text evidence="1">The sequence shown here is derived from an EMBL/GenBank/DDBJ whole genome shotgun (WGS) entry which is preliminary data.</text>
</comment>
<evidence type="ECO:0000313" key="2">
    <source>
        <dbReference type="Proteomes" id="UP001162029"/>
    </source>
</evidence>
<protein>
    <submittedName>
        <fullName evidence="1">Uncharacterized protein</fullName>
    </submittedName>
</protein>
<organism evidence="1 2">
    <name type="scientific">Peronospora destructor</name>
    <dbReference type="NCBI Taxonomy" id="86335"/>
    <lineage>
        <taxon>Eukaryota</taxon>
        <taxon>Sar</taxon>
        <taxon>Stramenopiles</taxon>
        <taxon>Oomycota</taxon>
        <taxon>Peronosporomycetes</taxon>
        <taxon>Peronosporales</taxon>
        <taxon>Peronosporaceae</taxon>
        <taxon>Peronospora</taxon>
    </lineage>
</organism>
<dbReference type="Proteomes" id="UP001162029">
    <property type="component" value="Unassembled WGS sequence"/>
</dbReference>